<protein>
    <recommendedName>
        <fullName evidence="1">diguanylate cyclase</fullName>
        <ecNumber evidence="1">2.7.7.65</ecNumber>
    </recommendedName>
</protein>
<dbReference type="CDD" id="cd01949">
    <property type="entry name" value="GGDEF"/>
    <property type="match status" value="1"/>
</dbReference>
<dbReference type="Proteomes" id="UP000186931">
    <property type="component" value="Unassembled WGS sequence"/>
</dbReference>
<keyword evidence="4" id="KW-0418">Kinase</keyword>
<dbReference type="STRING" id="202956.BJN41_13745"/>
<dbReference type="SUPFAM" id="SSF55781">
    <property type="entry name" value="GAF domain-like"/>
    <property type="match status" value="1"/>
</dbReference>
<dbReference type="EC" id="2.7.7.65" evidence="1"/>
<dbReference type="InterPro" id="IPR003018">
    <property type="entry name" value="GAF"/>
</dbReference>
<dbReference type="GO" id="GO:0052621">
    <property type="term" value="F:diguanylate cyclase activity"/>
    <property type="evidence" value="ECO:0007669"/>
    <property type="project" value="UniProtKB-EC"/>
</dbReference>
<proteinExistence type="predicted"/>
<dbReference type="eggNOG" id="COG2203">
    <property type="taxonomic scope" value="Bacteria"/>
</dbReference>
<evidence type="ECO:0000256" key="1">
    <source>
        <dbReference type="ARBA" id="ARBA00012528"/>
    </source>
</evidence>
<dbReference type="PROSITE" id="PS50887">
    <property type="entry name" value="GGDEF"/>
    <property type="match status" value="1"/>
</dbReference>
<accession>A0A1E8DZM1</accession>
<dbReference type="eggNOG" id="COG2199">
    <property type="taxonomic scope" value="Bacteria"/>
</dbReference>
<dbReference type="SUPFAM" id="SSF55073">
    <property type="entry name" value="Nucleotide cyclase"/>
    <property type="match status" value="1"/>
</dbReference>
<sequence>MSLFDENFRDFEDAGKAILEYLHNHLGFNLWMITRTEGNDWIVLQAKDSGYGVKAGQVFNWADSYCSKMVLGKGPRIAHDSKKIPLYEEAGINKVVDINAYIGQPLLNEDGSVFGTLCAIDPSVQPKSIEQYSDLLELFSLLLSRILQNEIKINEQKRISEKLEMESLTDHLTGAFNRRAWDKLLDLEESRCKIYGHSTTIIVIDLNDLKYINDKFGHLKGDQMIQETVQIIKRTVRSNDLVARLGGDEFGILNIETNLENTQKLANRISESLKQAGINAAIGVAARQPGTDLQQTVVEADKQMYRHKRQIKDMSQ</sequence>
<dbReference type="PANTHER" id="PTHR45138:SF9">
    <property type="entry name" value="DIGUANYLATE CYCLASE DGCM-RELATED"/>
    <property type="match status" value="1"/>
</dbReference>
<dbReference type="NCBIfam" id="TIGR00254">
    <property type="entry name" value="GGDEF"/>
    <property type="match status" value="1"/>
</dbReference>
<feature type="domain" description="GGDEF" evidence="3">
    <location>
        <begin position="197"/>
        <end position="316"/>
    </location>
</feature>
<dbReference type="InterPro" id="IPR043128">
    <property type="entry name" value="Rev_trsase/Diguanyl_cyclase"/>
</dbReference>
<evidence type="ECO:0000259" key="3">
    <source>
        <dbReference type="PROSITE" id="PS50887"/>
    </source>
</evidence>
<name>A0A1E8DZM1_9GAMM</name>
<evidence type="ECO:0000313" key="5">
    <source>
        <dbReference type="Proteomes" id="UP000186931"/>
    </source>
</evidence>
<dbReference type="AlphaFoldDB" id="A0A1E8DZM1"/>
<dbReference type="InterPro" id="IPR050469">
    <property type="entry name" value="Diguanylate_Cyclase"/>
</dbReference>
<dbReference type="GO" id="GO:0016301">
    <property type="term" value="F:kinase activity"/>
    <property type="evidence" value="ECO:0007669"/>
    <property type="project" value="UniProtKB-KW"/>
</dbReference>
<dbReference type="InterPro" id="IPR029787">
    <property type="entry name" value="Nucleotide_cyclase"/>
</dbReference>
<dbReference type="PANTHER" id="PTHR45138">
    <property type="entry name" value="REGULATORY COMPONENTS OF SENSORY TRANSDUCTION SYSTEM"/>
    <property type="match status" value="1"/>
</dbReference>
<evidence type="ECO:0000256" key="2">
    <source>
        <dbReference type="ARBA" id="ARBA00034247"/>
    </source>
</evidence>
<comment type="catalytic activity">
    <reaction evidence="2">
        <text>2 GTP = 3',3'-c-di-GMP + 2 diphosphate</text>
        <dbReference type="Rhea" id="RHEA:24898"/>
        <dbReference type="ChEBI" id="CHEBI:33019"/>
        <dbReference type="ChEBI" id="CHEBI:37565"/>
        <dbReference type="ChEBI" id="CHEBI:58805"/>
        <dbReference type="EC" id="2.7.7.65"/>
    </reaction>
</comment>
<dbReference type="EMBL" id="MKQS01000036">
    <property type="protein sequence ID" value="OFE42568.1"/>
    <property type="molecule type" value="Genomic_DNA"/>
</dbReference>
<dbReference type="Gene3D" id="3.30.70.270">
    <property type="match status" value="1"/>
</dbReference>
<gene>
    <name evidence="4" type="ORF">BJN41_13745</name>
</gene>
<dbReference type="SMART" id="SM00065">
    <property type="entry name" value="GAF"/>
    <property type="match status" value="1"/>
</dbReference>
<keyword evidence="4" id="KW-0808">Transferase</keyword>
<dbReference type="InterPro" id="IPR000160">
    <property type="entry name" value="GGDEF_dom"/>
</dbReference>
<comment type="caution">
    <text evidence="4">The sequence shown here is derived from an EMBL/GenBank/DDBJ whole genome shotgun (WGS) entry which is preliminary data.</text>
</comment>
<dbReference type="RefSeq" id="WP_070155634.1">
    <property type="nucleotide sequence ID" value="NZ_MKQS01000036.1"/>
</dbReference>
<dbReference type="InterPro" id="IPR029016">
    <property type="entry name" value="GAF-like_dom_sf"/>
</dbReference>
<dbReference type="Gene3D" id="3.30.450.40">
    <property type="match status" value="1"/>
</dbReference>
<organism evidence="4 5">
    <name type="scientific">Acinetobacter towneri</name>
    <dbReference type="NCBI Taxonomy" id="202956"/>
    <lineage>
        <taxon>Bacteria</taxon>
        <taxon>Pseudomonadati</taxon>
        <taxon>Pseudomonadota</taxon>
        <taxon>Gammaproteobacteria</taxon>
        <taxon>Moraxellales</taxon>
        <taxon>Moraxellaceae</taxon>
        <taxon>Acinetobacter</taxon>
    </lineage>
</organism>
<dbReference type="Pfam" id="PF00990">
    <property type="entry name" value="GGDEF"/>
    <property type="match status" value="1"/>
</dbReference>
<dbReference type="SMART" id="SM00267">
    <property type="entry name" value="GGDEF"/>
    <property type="match status" value="1"/>
</dbReference>
<reference evidence="4 5" key="1">
    <citation type="submission" date="2016-10" db="EMBL/GenBank/DDBJ databases">
        <title>Genome of airborne Acinetobacter sp. 5-2Ac02 in the hospital environment: Species near to Acinetobacter towneri.</title>
        <authorList>
            <person name="Barbosa B."/>
            <person name="Fernandez-Garcia L."/>
            <person name="Gato E."/>
            <person name="Leao R."/>
            <person name="Albano R."/>
            <person name="Fernandez B."/>
            <person name="Fernandez-Cuenca F."/>
            <person name="Marques E."/>
            <person name="Tomas M."/>
        </authorList>
    </citation>
    <scope>NUCLEOTIDE SEQUENCE [LARGE SCALE GENOMIC DNA]</scope>
    <source>
        <strain evidence="4 5">5-2Ac02</strain>
    </source>
</reference>
<evidence type="ECO:0000313" key="4">
    <source>
        <dbReference type="EMBL" id="OFE42568.1"/>
    </source>
</evidence>